<keyword evidence="5" id="KW-1185">Reference proteome</keyword>
<dbReference type="SUPFAM" id="SSF51197">
    <property type="entry name" value="Clavaminate synthase-like"/>
    <property type="match status" value="1"/>
</dbReference>
<dbReference type="GO" id="GO:0044283">
    <property type="term" value="P:small molecule biosynthetic process"/>
    <property type="evidence" value="ECO:0007669"/>
    <property type="project" value="UniProtKB-ARBA"/>
</dbReference>
<reference evidence="5" key="1">
    <citation type="submission" date="2014-12" db="EMBL/GenBank/DDBJ databases">
        <title>Genome Sequence of Valsa Canker Pathogens Uncovers a Specific Adaption of Colonization on Woody Bark.</title>
        <authorList>
            <person name="Yin Z."/>
            <person name="Liu H."/>
            <person name="Gao X."/>
            <person name="Li Z."/>
            <person name="Song N."/>
            <person name="Ke X."/>
            <person name="Dai Q."/>
            <person name="Wu Y."/>
            <person name="Sun Y."/>
            <person name="Xu J.-R."/>
            <person name="Kang Z.K."/>
            <person name="Wang L."/>
            <person name="Huang L."/>
        </authorList>
    </citation>
    <scope>NUCLEOTIDE SEQUENCE [LARGE SCALE GENOMIC DNA]</scope>
    <source>
        <strain evidence="5">SXYL134</strain>
    </source>
</reference>
<gene>
    <name evidence="4" type="ORF">VP1G_00740</name>
</gene>
<dbReference type="InterPro" id="IPR027443">
    <property type="entry name" value="IPNS-like_sf"/>
</dbReference>
<sequence length="340" mass="38317">MSRPNPSSNDLNIPIIDIADYLHHPSADPNATLTTRIAQEIHQAARTPGFFQITGHNISPELRTRLFNAMEAFFALPRETKTSLHRTLSPALRGYEGLGDQMLEEGVLDQKEGFTIGAEWDDEGGRGQGKGQQARFLQGRNQWPAEEECPGFSEVMGEYYEAMRGLSRAMFRLMALSLGLDEEWFDEFVGSRDSVGVCRVHKYPPVTPEMAGKMKTKTRGLGAHTDFGALTLLLQDDVGGLEVFHRPTQTWHPVKPVKDAFVVNIGDMMERWTNELYTSTLHRVISPVSDRNRYSVAFFNEGRLDQIIECIPTCLKPGAKPKYEPVQVESHLRKRYGSSY</sequence>
<dbReference type="Proteomes" id="UP000078576">
    <property type="component" value="Unassembled WGS sequence"/>
</dbReference>
<dbReference type="Gene3D" id="2.60.120.330">
    <property type="entry name" value="B-lactam Antibiotic, Isopenicillin N Synthase, Chain"/>
    <property type="match status" value="1"/>
</dbReference>
<keyword evidence="2" id="KW-0479">Metal-binding</keyword>
<dbReference type="OrthoDB" id="288590at2759"/>
<dbReference type="PROSITE" id="PS51471">
    <property type="entry name" value="FE2OG_OXY"/>
    <property type="match status" value="1"/>
</dbReference>
<dbReference type="Pfam" id="PF03171">
    <property type="entry name" value="2OG-FeII_Oxy"/>
    <property type="match status" value="1"/>
</dbReference>
<dbReference type="InterPro" id="IPR005123">
    <property type="entry name" value="Oxoglu/Fe-dep_dioxygenase_dom"/>
</dbReference>
<dbReference type="EMBL" id="KN714668">
    <property type="protein sequence ID" value="KUI53164.1"/>
    <property type="molecule type" value="Genomic_DNA"/>
</dbReference>
<proteinExistence type="inferred from homology"/>
<protein>
    <recommendedName>
        <fullName evidence="3">Fe2OG dioxygenase domain-containing protein</fullName>
    </recommendedName>
</protein>
<evidence type="ECO:0000256" key="2">
    <source>
        <dbReference type="RuleBase" id="RU003682"/>
    </source>
</evidence>
<dbReference type="AlphaFoldDB" id="A0A194UNC4"/>
<dbReference type="InterPro" id="IPR050231">
    <property type="entry name" value="Iron_ascorbate_oxido_reductase"/>
</dbReference>
<dbReference type="PANTHER" id="PTHR47990">
    <property type="entry name" value="2-OXOGLUTARATE (2OG) AND FE(II)-DEPENDENT OXYGENASE SUPERFAMILY PROTEIN-RELATED"/>
    <property type="match status" value="1"/>
</dbReference>
<keyword evidence="2" id="KW-0560">Oxidoreductase</keyword>
<evidence type="ECO:0000313" key="5">
    <source>
        <dbReference type="Proteomes" id="UP000078576"/>
    </source>
</evidence>
<dbReference type="GO" id="GO:0046872">
    <property type="term" value="F:metal ion binding"/>
    <property type="evidence" value="ECO:0007669"/>
    <property type="project" value="UniProtKB-KW"/>
</dbReference>
<feature type="domain" description="Fe2OG dioxygenase" evidence="3">
    <location>
        <begin position="194"/>
        <end position="302"/>
    </location>
</feature>
<dbReference type="PRINTS" id="PR00682">
    <property type="entry name" value="IPNSYNTHASE"/>
</dbReference>
<name>A0A194UNC4_CYTMA</name>
<comment type="similarity">
    <text evidence="1 2">Belongs to the iron/ascorbate-dependent oxidoreductase family.</text>
</comment>
<dbReference type="InterPro" id="IPR026992">
    <property type="entry name" value="DIOX_N"/>
</dbReference>
<organism evidence="4 5">
    <name type="scientific">Cytospora mali</name>
    <name type="common">Apple Valsa canker fungus</name>
    <name type="synonym">Valsa mali</name>
    <dbReference type="NCBI Taxonomy" id="578113"/>
    <lineage>
        <taxon>Eukaryota</taxon>
        <taxon>Fungi</taxon>
        <taxon>Dikarya</taxon>
        <taxon>Ascomycota</taxon>
        <taxon>Pezizomycotina</taxon>
        <taxon>Sordariomycetes</taxon>
        <taxon>Sordariomycetidae</taxon>
        <taxon>Diaporthales</taxon>
        <taxon>Cytosporaceae</taxon>
        <taxon>Cytospora</taxon>
    </lineage>
</organism>
<evidence type="ECO:0000256" key="1">
    <source>
        <dbReference type="ARBA" id="ARBA00008056"/>
    </source>
</evidence>
<dbReference type="GO" id="GO:0016491">
    <property type="term" value="F:oxidoreductase activity"/>
    <property type="evidence" value="ECO:0007669"/>
    <property type="project" value="UniProtKB-KW"/>
</dbReference>
<dbReference type="InterPro" id="IPR044861">
    <property type="entry name" value="IPNS-like_FE2OG_OXY"/>
</dbReference>
<evidence type="ECO:0000313" key="4">
    <source>
        <dbReference type="EMBL" id="KUI53164.1"/>
    </source>
</evidence>
<accession>A0A194UNC4</accession>
<keyword evidence="2" id="KW-0408">Iron</keyword>
<dbReference type="Pfam" id="PF14226">
    <property type="entry name" value="DIOX_N"/>
    <property type="match status" value="1"/>
</dbReference>
<evidence type="ECO:0000259" key="3">
    <source>
        <dbReference type="PROSITE" id="PS51471"/>
    </source>
</evidence>